<dbReference type="EMBL" id="BGZK01000236">
    <property type="protein sequence ID" value="GBP30728.1"/>
    <property type="molecule type" value="Genomic_DNA"/>
</dbReference>
<gene>
    <name evidence="1" type="ORF">EVAR_75952_1</name>
</gene>
<dbReference type="Proteomes" id="UP000299102">
    <property type="component" value="Unassembled WGS sequence"/>
</dbReference>
<proteinExistence type="predicted"/>
<reference evidence="1 2" key="1">
    <citation type="journal article" date="2019" name="Commun. Biol.">
        <title>The bagworm genome reveals a unique fibroin gene that provides high tensile strength.</title>
        <authorList>
            <person name="Kono N."/>
            <person name="Nakamura H."/>
            <person name="Ohtoshi R."/>
            <person name="Tomita M."/>
            <person name="Numata K."/>
            <person name="Arakawa K."/>
        </authorList>
    </citation>
    <scope>NUCLEOTIDE SEQUENCE [LARGE SCALE GENOMIC DNA]</scope>
</reference>
<evidence type="ECO:0000313" key="2">
    <source>
        <dbReference type="Proteomes" id="UP000299102"/>
    </source>
</evidence>
<comment type="caution">
    <text evidence="1">The sequence shown here is derived from an EMBL/GenBank/DDBJ whole genome shotgun (WGS) entry which is preliminary data.</text>
</comment>
<protein>
    <submittedName>
        <fullName evidence="1">Uncharacterized protein</fullName>
    </submittedName>
</protein>
<name>A0A4C1UWC0_EUMVA</name>
<dbReference type="AlphaFoldDB" id="A0A4C1UWC0"/>
<evidence type="ECO:0000313" key="1">
    <source>
        <dbReference type="EMBL" id="GBP30728.1"/>
    </source>
</evidence>
<sequence>MLENPLVSFTTYVTFESNGVLKGEKHGEQTAADTRRNTSLEEIQCPRPNVGTRVAQKLLYMYKDPIVYSHPRFRRKKCDPCVTTIPETRGSLTSARLIIVWITAQETEKKLQGVTETTWLYRQCLLLLLWCGGYNIQHRQSCILTDDGPADVGSVGQRVRPSAPERGRPVTRPATDTALTSRMRLFAHFALDQLAYLSC</sequence>
<keyword evidence="2" id="KW-1185">Reference proteome</keyword>
<organism evidence="1 2">
    <name type="scientific">Eumeta variegata</name>
    <name type="common">Bagworm moth</name>
    <name type="synonym">Eumeta japonica</name>
    <dbReference type="NCBI Taxonomy" id="151549"/>
    <lineage>
        <taxon>Eukaryota</taxon>
        <taxon>Metazoa</taxon>
        <taxon>Ecdysozoa</taxon>
        <taxon>Arthropoda</taxon>
        <taxon>Hexapoda</taxon>
        <taxon>Insecta</taxon>
        <taxon>Pterygota</taxon>
        <taxon>Neoptera</taxon>
        <taxon>Endopterygota</taxon>
        <taxon>Lepidoptera</taxon>
        <taxon>Glossata</taxon>
        <taxon>Ditrysia</taxon>
        <taxon>Tineoidea</taxon>
        <taxon>Psychidae</taxon>
        <taxon>Oiketicinae</taxon>
        <taxon>Eumeta</taxon>
    </lineage>
</organism>
<accession>A0A4C1UWC0</accession>